<dbReference type="SUPFAM" id="SSF51197">
    <property type="entry name" value="Clavaminate synthase-like"/>
    <property type="match status" value="1"/>
</dbReference>
<comment type="cofactor">
    <cofactor evidence="1">
        <name>Fe cation</name>
        <dbReference type="ChEBI" id="CHEBI:24875"/>
    </cofactor>
</comment>
<evidence type="ECO:0000256" key="6">
    <source>
        <dbReference type="RuleBase" id="RU003682"/>
    </source>
</evidence>
<dbReference type="Pfam" id="PF14226">
    <property type="entry name" value="DIOX_N"/>
    <property type="match status" value="1"/>
</dbReference>
<dbReference type="InterPro" id="IPR044861">
    <property type="entry name" value="IPNS-like_FE2OG_OXY"/>
</dbReference>
<protein>
    <submittedName>
        <fullName evidence="9">1-aminocyclopropane-1-carboxylate oxidase homolog 1-like</fullName>
    </submittedName>
</protein>
<dbReference type="PANTHER" id="PTHR10209:SF123">
    <property type="entry name" value="FE2OG DIOXYGENASE DOMAIN-CONTAINING PROTEIN"/>
    <property type="match status" value="1"/>
</dbReference>
<name>A0A6P5WUM2_DURZI</name>
<evidence type="ECO:0000259" key="7">
    <source>
        <dbReference type="PROSITE" id="PS51471"/>
    </source>
</evidence>
<dbReference type="InterPro" id="IPR027443">
    <property type="entry name" value="IPNS-like_sf"/>
</dbReference>
<dbReference type="FunFam" id="2.60.120.330:FF:000005">
    <property type="entry name" value="1-aminocyclopropane-1-carboxylate oxidase homolog 1"/>
    <property type="match status" value="1"/>
</dbReference>
<sequence>MEMDSHMQKVLPTEEEDYDRAKELKAFDDTKAGVKGLVDAGVVTIPRIFCLPPEDILSAKLDDHHVDSFQIPIIDLKDIKSDPDAHTEIVEKIKYASEKWGFFQLINHSIPQDVMNKVLAGVHRFHEQPNDVKMGFYSRENEKKVRFTSNYDLYQSKAASWRDTLVCVMAPNPPPPEEYPFACREILMEYSKHVQNISQILFGLLSEALGLNPSHLTDMGCMEGHALFCQYYPACPEPDRTLGHAKHCDPDFLTVLLQDQIGGLQVLHQDHWIDVPPLEGALIVNIGDLLQLISNDKFRSVQHRVLANRAGPRVSVVCLFSTTHFQPSNKFCGPIKELLSASNPPLYKETLIKDFLNFHCSLGVLNNHDCALAFLRL</sequence>
<keyword evidence="3 6" id="KW-0479">Metal-binding</keyword>
<reference evidence="9" key="1">
    <citation type="submission" date="2025-08" db="UniProtKB">
        <authorList>
            <consortium name="RefSeq"/>
        </authorList>
    </citation>
    <scope>IDENTIFICATION</scope>
    <source>
        <tissue evidence="9">Fruit stalk</tissue>
    </source>
</reference>
<dbReference type="Gene3D" id="2.60.120.330">
    <property type="entry name" value="B-lactam Antibiotic, Isopenicillin N Synthase, Chain"/>
    <property type="match status" value="1"/>
</dbReference>
<evidence type="ECO:0000256" key="3">
    <source>
        <dbReference type="ARBA" id="ARBA00022723"/>
    </source>
</evidence>
<comment type="similarity">
    <text evidence="2 6">Belongs to the iron/ascorbate-dependent oxidoreductase family.</text>
</comment>
<evidence type="ECO:0000256" key="2">
    <source>
        <dbReference type="ARBA" id="ARBA00008056"/>
    </source>
</evidence>
<dbReference type="GO" id="GO:0051213">
    <property type="term" value="F:dioxygenase activity"/>
    <property type="evidence" value="ECO:0007669"/>
    <property type="project" value="UniProtKB-ARBA"/>
</dbReference>
<keyword evidence="8" id="KW-1185">Reference proteome</keyword>
<dbReference type="InterPro" id="IPR005123">
    <property type="entry name" value="Oxoglu/Fe-dep_dioxygenase_dom"/>
</dbReference>
<dbReference type="RefSeq" id="XP_022719850.1">
    <property type="nucleotide sequence ID" value="XM_022864115.1"/>
</dbReference>
<organism evidence="8 9">
    <name type="scientific">Durio zibethinus</name>
    <name type="common">Durian</name>
    <dbReference type="NCBI Taxonomy" id="66656"/>
    <lineage>
        <taxon>Eukaryota</taxon>
        <taxon>Viridiplantae</taxon>
        <taxon>Streptophyta</taxon>
        <taxon>Embryophyta</taxon>
        <taxon>Tracheophyta</taxon>
        <taxon>Spermatophyta</taxon>
        <taxon>Magnoliopsida</taxon>
        <taxon>eudicotyledons</taxon>
        <taxon>Gunneridae</taxon>
        <taxon>Pentapetalae</taxon>
        <taxon>rosids</taxon>
        <taxon>malvids</taxon>
        <taxon>Malvales</taxon>
        <taxon>Malvaceae</taxon>
        <taxon>Helicteroideae</taxon>
        <taxon>Durio</taxon>
    </lineage>
</organism>
<keyword evidence="5 6" id="KW-0408">Iron</keyword>
<dbReference type="PROSITE" id="PS51471">
    <property type="entry name" value="FE2OG_OXY"/>
    <property type="match status" value="1"/>
</dbReference>
<dbReference type="Proteomes" id="UP000515121">
    <property type="component" value="Unplaced"/>
</dbReference>
<dbReference type="GeneID" id="111277703"/>
<dbReference type="GO" id="GO:0046872">
    <property type="term" value="F:metal ion binding"/>
    <property type="evidence" value="ECO:0007669"/>
    <property type="project" value="UniProtKB-KW"/>
</dbReference>
<gene>
    <name evidence="9" type="primary">LOC111277703</name>
</gene>
<evidence type="ECO:0000256" key="4">
    <source>
        <dbReference type="ARBA" id="ARBA00023002"/>
    </source>
</evidence>
<evidence type="ECO:0000313" key="8">
    <source>
        <dbReference type="Proteomes" id="UP000515121"/>
    </source>
</evidence>
<evidence type="ECO:0000256" key="1">
    <source>
        <dbReference type="ARBA" id="ARBA00001962"/>
    </source>
</evidence>
<dbReference type="OrthoDB" id="288590at2759"/>
<proteinExistence type="inferred from homology"/>
<dbReference type="InterPro" id="IPR026992">
    <property type="entry name" value="DIOX_N"/>
</dbReference>
<dbReference type="Pfam" id="PF03171">
    <property type="entry name" value="2OG-FeII_Oxy"/>
    <property type="match status" value="1"/>
</dbReference>
<dbReference type="AlphaFoldDB" id="A0A6P5WUM2"/>
<feature type="domain" description="Fe2OG dioxygenase" evidence="7">
    <location>
        <begin position="223"/>
        <end position="327"/>
    </location>
</feature>
<dbReference type="KEGG" id="dzi:111277703"/>
<dbReference type="PANTHER" id="PTHR10209">
    <property type="entry name" value="OXIDOREDUCTASE, 2OG-FE II OXYGENASE FAMILY PROTEIN"/>
    <property type="match status" value="1"/>
</dbReference>
<keyword evidence="4 6" id="KW-0560">Oxidoreductase</keyword>
<evidence type="ECO:0000313" key="9">
    <source>
        <dbReference type="RefSeq" id="XP_022719850.1"/>
    </source>
</evidence>
<evidence type="ECO:0000256" key="5">
    <source>
        <dbReference type="ARBA" id="ARBA00023004"/>
    </source>
</evidence>
<accession>A0A6P5WUM2</accession>